<evidence type="ECO:0000256" key="1">
    <source>
        <dbReference type="SAM" id="Coils"/>
    </source>
</evidence>
<dbReference type="AlphaFoldDB" id="A0A086TKI7"/>
<dbReference type="Proteomes" id="UP000243308">
    <property type="component" value="Unassembled WGS sequence"/>
</dbReference>
<dbReference type="PANTHER" id="PTHR48190:SF2">
    <property type="entry name" value="PROGRAMMED CELL DEATH PROTEIN 7"/>
    <property type="match status" value="1"/>
</dbReference>
<protein>
    <submittedName>
        <fullName evidence="3">Uncharacterized protein</fullName>
    </submittedName>
</protein>
<organism evidence="3 4">
    <name type="scientific">Podila verticillata NRRL 6337</name>
    <dbReference type="NCBI Taxonomy" id="1069443"/>
    <lineage>
        <taxon>Eukaryota</taxon>
        <taxon>Fungi</taxon>
        <taxon>Fungi incertae sedis</taxon>
        <taxon>Mucoromycota</taxon>
        <taxon>Mortierellomycotina</taxon>
        <taxon>Mortierellomycetes</taxon>
        <taxon>Mortierellales</taxon>
        <taxon>Mortierellaceae</taxon>
        <taxon>Podila</taxon>
    </lineage>
</organism>
<name>A0A086TKI7_9FUNG</name>
<feature type="compositionally biased region" description="Basic and acidic residues" evidence="2">
    <location>
        <begin position="323"/>
        <end position="335"/>
    </location>
</feature>
<dbReference type="PANTHER" id="PTHR48190">
    <property type="entry name" value="PROGRAMMED CELL DEATH PROTEIN 7"/>
    <property type="match status" value="1"/>
</dbReference>
<feature type="region of interest" description="Disordered" evidence="2">
    <location>
        <begin position="350"/>
        <end position="382"/>
    </location>
</feature>
<feature type="compositionally biased region" description="Basic and acidic residues" evidence="2">
    <location>
        <begin position="293"/>
        <end position="313"/>
    </location>
</feature>
<evidence type="ECO:0000313" key="3">
    <source>
        <dbReference type="EMBL" id="KFH62464.1"/>
    </source>
</evidence>
<keyword evidence="4" id="KW-1185">Reference proteome</keyword>
<feature type="region of interest" description="Disordered" evidence="2">
    <location>
        <begin position="282"/>
        <end position="337"/>
    </location>
</feature>
<dbReference type="InterPro" id="IPR052831">
    <property type="entry name" value="Apoptosis_promoter"/>
</dbReference>
<accession>A0A086TKI7</accession>
<dbReference type="OrthoDB" id="2289628at2759"/>
<evidence type="ECO:0000256" key="2">
    <source>
        <dbReference type="SAM" id="MobiDB-lite"/>
    </source>
</evidence>
<proteinExistence type="predicted"/>
<dbReference type="EMBL" id="KN042432">
    <property type="protein sequence ID" value="KFH62464.1"/>
    <property type="molecule type" value="Genomic_DNA"/>
</dbReference>
<evidence type="ECO:0000313" key="4">
    <source>
        <dbReference type="Proteomes" id="UP000243308"/>
    </source>
</evidence>
<reference evidence="3 4" key="1">
    <citation type="submission" date="2011-02" db="EMBL/GenBank/DDBJ databases">
        <title>The Genome Sequence of Mortierella verticillata NRRL 6337.</title>
        <authorList>
            <consortium name="The Broad Institute Genome Sequencing Platform"/>
            <person name="Russ C."/>
            <person name="Cuomo C."/>
            <person name="Burger G."/>
            <person name="Gray M.W."/>
            <person name="Holland P.W.H."/>
            <person name="King N."/>
            <person name="Lang F.B.F."/>
            <person name="Roger A.J."/>
            <person name="Ruiz-Trillo I."/>
            <person name="Young S.K."/>
            <person name="Zeng Q."/>
            <person name="Gargeya S."/>
            <person name="Alvarado L."/>
            <person name="Berlin A."/>
            <person name="Chapman S.B."/>
            <person name="Chen Z."/>
            <person name="Freedman E."/>
            <person name="Gellesch M."/>
            <person name="Goldberg J."/>
            <person name="Griggs A."/>
            <person name="Gujja S."/>
            <person name="Heilman E."/>
            <person name="Heiman D."/>
            <person name="Howarth C."/>
            <person name="Mehta T."/>
            <person name="Neiman D."/>
            <person name="Pearson M."/>
            <person name="Roberts A."/>
            <person name="Saif S."/>
            <person name="Shea T."/>
            <person name="Shenoy N."/>
            <person name="Sisk P."/>
            <person name="Stolte C."/>
            <person name="Sykes S."/>
            <person name="White J."/>
            <person name="Yandava C."/>
            <person name="Haas B."/>
            <person name="Nusbaum C."/>
            <person name="Birren B."/>
        </authorList>
    </citation>
    <scope>NUCLEOTIDE SEQUENCE [LARGE SCALE GENOMIC DNA]</scope>
    <source>
        <strain evidence="3 4">NRRL 6337</strain>
    </source>
</reference>
<sequence>MAHPHWTPRWLPPPGVNLATYHGHGLEPIYGLTGSDASPMRPPPPAFAVPTLAPSAAPTPKLPRHQTGAEGFRVHTAGQKVPRPSLTPSGLYQIKERMRILHDSLEQLVDVMKECSQETQPEFGVTSGDQQGEVFSMARQEADRCKVELSTLQAKLTPENLLTVARKVKKAQKHKIWKQKKVKEMQEYRDSTESRREKLHAEIDKEWARKLAREKEKAKQQSRQERTRLKQLKEAQAVLEEKKLLTLVQKLDQLRMLRRERLKREGHFFPEEDQEFYNRIQQQEQGLARQKKKQEERQETKSQAQKERVEARQQRMAQQKLKQQSEERSRVEKQQFKVPIPSAIAHATLLSPSSASPPPHKAQTPESSKVPPENMQLPEQEDFDRKAPAEVQLIRELWAQYVVDEDSSNGSCIPLDLEDPPPPSSHFWAVLLIK</sequence>
<dbReference type="GO" id="GO:0005689">
    <property type="term" value="C:U12-type spliceosomal complex"/>
    <property type="evidence" value="ECO:0007669"/>
    <property type="project" value="TreeGrafter"/>
</dbReference>
<feature type="coiled-coil region" evidence="1">
    <location>
        <begin position="182"/>
        <end position="242"/>
    </location>
</feature>
<feature type="non-terminal residue" evidence="3">
    <location>
        <position position="1"/>
    </location>
</feature>
<gene>
    <name evidence="3" type="ORF">MVEG_11673</name>
</gene>
<keyword evidence="1" id="KW-0175">Coiled coil</keyword>